<feature type="compositionally biased region" description="Low complexity" evidence="1">
    <location>
        <begin position="54"/>
        <end position="64"/>
    </location>
</feature>
<proteinExistence type="predicted"/>
<organism evidence="2">
    <name type="scientific">Myoviridae sp. ctuev19</name>
    <dbReference type="NCBI Taxonomy" id="2827716"/>
    <lineage>
        <taxon>Viruses</taxon>
        <taxon>Duplodnaviria</taxon>
        <taxon>Heunggongvirae</taxon>
        <taxon>Uroviricota</taxon>
        <taxon>Caudoviricetes</taxon>
    </lineage>
</organism>
<protein>
    <submittedName>
        <fullName evidence="2">Uncharacterized protein</fullName>
    </submittedName>
</protein>
<dbReference type="EMBL" id="BK032585">
    <property type="protein sequence ID" value="DAF49647.1"/>
    <property type="molecule type" value="Genomic_DNA"/>
</dbReference>
<name>A0A8S5SG71_9CAUD</name>
<feature type="region of interest" description="Disordered" evidence="1">
    <location>
        <begin position="34"/>
        <end position="64"/>
    </location>
</feature>
<feature type="compositionally biased region" description="Low complexity" evidence="1">
    <location>
        <begin position="34"/>
        <end position="45"/>
    </location>
</feature>
<evidence type="ECO:0000313" key="2">
    <source>
        <dbReference type="EMBL" id="DAF49647.1"/>
    </source>
</evidence>
<sequence>MAKWNTVKDNKGNTFVNYEGTLWPTIGGGGASLSYGSSVKSNSGGQSSGGSGGNSSSSSSTVNVASAPAVSAPAATESSGNDWYSEALRAQQRARQRAYDAAAAAQRQQYENSVRNVNSAAERALQDAYVNKMQNQRTMNQGLTAQGMTGGASETALSRLLNSYDNSRTSTENARLENLANLENTYLNNMASLRGILSNGQAGDISQYMSNIASLAAQNGVNPLTLYQQSGGDTSSAQSYYEWLQNYLASKGLNTTA</sequence>
<accession>A0A8S5SG71</accession>
<evidence type="ECO:0000256" key="1">
    <source>
        <dbReference type="SAM" id="MobiDB-lite"/>
    </source>
</evidence>
<reference evidence="2" key="1">
    <citation type="journal article" date="2021" name="Proc. Natl. Acad. Sci. U.S.A.">
        <title>A Catalog of Tens of Thousands of Viruses from Human Metagenomes Reveals Hidden Associations with Chronic Diseases.</title>
        <authorList>
            <person name="Tisza M.J."/>
            <person name="Buck C.B."/>
        </authorList>
    </citation>
    <scope>NUCLEOTIDE SEQUENCE</scope>
    <source>
        <strain evidence="2">Ctuev19</strain>
    </source>
</reference>